<reference evidence="3" key="1">
    <citation type="journal article" date="2017" name="Appl. Environ. Microbiol.">
        <title>Genomic analysis of Calderihabitans maritimus KKC1, a thermophilic hydrogenogenic carboxydotrophic bacterium isolated from marine sediment.</title>
        <authorList>
            <person name="Omae K."/>
            <person name="Yoneda Y."/>
            <person name="Fukuyama Y."/>
            <person name="Yoshida T."/>
            <person name="Sako Y."/>
        </authorList>
    </citation>
    <scope>NUCLEOTIDE SEQUENCE [LARGE SCALE GENOMIC DNA]</scope>
    <source>
        <strain evidence="3">KKC1</strain>
    </source>
</reference>
<dbReference type="Pfam" id="PF01966">
    <property type="entry name" value="HD"/>
    <property type="match status" value="1"/>
</dbReference>
<name>A0A1Z5HVV0_9FIRM</name>
<comment type="caution">
    <text evidence="2">The sequence shown here is derived from an EMBL/GenBank/DDBJ whole genome shotgun (WGS) entry which is preliminary data.</text>
</comment>
<evidence type="ECO:0000313" key="2">
    <source>
        <dbReference type="EMBL" id="GAW93662.1"/>
    </source>
</evidence>
<organism evidence="2 3">
    <name type="scientific">Calderihabitans maritimus</name>
    <dbReference type="NCBI Taxonomy" id="1246530"/>
    <lineage>
        <taxon>Bacteria</taxon>
        <taxon>Bacillati</taxon>
        <taxon>Bacillota</taxon>
        <taxon>Clostridia</taxon>
        <taxon>Neomoorellales</taxon>
        <taxon>Calderihabitantaceae</taxon>
        <taxon>Calderihabitans</taxon>
    </lineage>
</organism>
<proteinExistence type="predicted"/>
<sequence>MIKLADIVNNEEINAYMKKAHEYLGHMGAIEHSYRHVEMVSANSYRILKSLGYPEREAELAAIAGYLHDLGNLVSRYEHGRIGGFILYEILKKMGMPAEEIAVIMGAVGSHEEKSGYVVSAVSAAVIIADKADVHRTRVRKFDKAAFTPRDRVNYAVEKSSLEIDSDNRIIRIRLSIDTTICPVMEYFEMFLTKMLMCRRAAAFLGCQLELIINEARLL</sequence>
<dbReference type="InterPro" id="IPR006674">
    <property type="entry name" value="HD_domain"/>
</dbReference>
<keyword evidence="3" id="KW-1185">Reference proteome</keyword>
<dbReference type="AlphaFoldDB" id="A0A1Z5HVV0"/>
<protein>
    <submittedName>
        <fullName evidence="2">Metal dependent phosphohydrolase</fullName>
    </submittedName>
</protein>
<dbReference type="SUPFAM" id="SSF109604">
    <property type="entry name" value="HD-domain/PDEase-like"/>
    <property type="match status" value="1"/>
</dbReference>
<gene>
    <name evidence="2" type="ORF">KKC1_27900</name>
</gene>
<dbReference type="RefSeq" id="WP_088554751.1">
    <property type="nucleotide sequence ID" value="NZ_BDGJ01000168.1"/>
</dbReference>
<dbReference type="OrthoDB" id="247014at2"/>
<evidence type="ECO:0000313" key="3">
    <source>
        <dbReference type="Proteomes" id="UP000197032"/>
    </source>
</evidence>
<evidence type="ECO:0000259" key="1">
    <source>
        <dbReference type="Pfam" id="PF01966"/>
    </source>
</evidence>
<dbReference type="GO" id="GO:0016787">
    <property type="term" value="F:hydrolase activity"/>
    <property type="evidence" value="ECO:0007669"/>
    <property type="project" value="UniProtKB-KW"/>
</dbReference>
<dbReference type="Gene3D" id="1.10.3210.10">
    <property type="entry name" value="Hypothetical protein af1432"/>
    <property type="match status" value="1"/>
</dbReference>
<dbReference type="Proteomes" id="UP000197032">
    <property type="component" value="Unassembled WGS sequence"/>
</dbReference>
<feature type="domain" description="HD" evidence="1">
    <location>
        <begin position="34"/>
        <end position="134"/>
    </location>
</feature>
<accession>A0A1Z5HVV0</accession>
<keyword evidence="2" id="KW-0378">Hydrolase</keyword>
<dbReference type="EMBL" id="BDGJ01000168">
    <property type="protein sequence ID" value="GAW93662.1"/>
    <property type="molecule type" value="Genomic_DNA"/>
</dbReference>